<gene>
    <name evidence="1" type="ORF">AVDCRST_MAG88-795</name>
</gene>
<dbReference type="EMBL" id="CADCWM010000279">
    <property type="protein sequence ID" value="CAA9551280.1"/>
    <property type="molecule type" value="Genomic_DNA"/>
</dbReference>
<dbReference type="AlphaFoldDB" id="A0A6J4UJR1"/>
<feature type="non-terminal residue" evidence="1">
    <location>
        <position position="66"/>
    </location>
</feature>
<evidence type="ECO:0000313" key="1">
    <source>
        <dbReference type="EMBL" id="CAA9551280.1"/>
    </source>
</evidence>
<proteinExistence type="predicted"/>
<reference evidence="1" key="1">
    <citation type="submission" date="2020-02" db="EMBL/GenBank/DDBJ databases">
        <authorList>
            <person name="Meier V. D."/>
        </authorList>
    </citation>
    <scope>NUCLEOTIDE SEQUENCE</scope>
    <source>
        <strain evidence="1">AVDCRST_MAG88</strain>
    </source>
</reference>
<name>A0A6J4UJR1_9BACT</name>
<organism evidence="1">
    <name type="scientific">uncultured Thermomicrobiales bacterium</name>
    <dbReference type="NCBI Taxonomy" id="1645740"/>
    <lineage>
        <taxon>Bacteria</taxon>
        <taxon>Pseudomonadati</taxon>
        <taxon>Thermomicrobiota</taxon>
        <taxon>Thermomicrobia</taxon>
        <taxon>Thermomicrobiales</taxon>
        <taxon>environmental samples</taxon>
    </lineage>
</organism>
<accession>A0A6J4UJR1</accession>
<sequence>MQYVRLYADAAGESHFEDVTVPLAEVNFAPPAPPVHLSPFSPAAHYGFLVGPPGWDGGWHPTPRRR</sequence>
<protein>
    <submittedName>
        <fullName evidence="1">Uncharacterized protein</fullName>
    </submittedName>
</protein>